<dbReference type="Proteomes" id="UP000321183">
    <property type="component" value="Plasmid pRA1"/>
</dbReference>
<dbReference type="InterPro" id="IPR053148">
    <property type="entry name" value="PD-DEXK-like_domain"/>
</dbReference>
<dbReference type="PANTHER" id="PTHR30547:SF0">
    <property type="entry name" value="BLR8175 PROTEIN"/>
    <property type="match status" value="1"/>
</dbReference>
<dbReference type="InterPro" id="IPR009362">
    <property type="entry name" value="YhcG_C"/>
</dbReference>
<dbReference type="AlphaFoldDB" id="A0A510GJG1"/>
<proteinExistence type="predicted"/>
<organism evidence="3 4">
    <name type="scientific">Rickettsia asiatica</name>
    <dbReference type="NCBI Taxonomy" id="238800"/>
    <lineage>
        <taxon>Bacteria</taxon>
        <taxon>Pseudomonadati</taxon>
        <taxon>Pseudomonadota</taxon>
        <taxon>Alphaproteobacteria</taxon>
        <taxon>Rickettsiales</taxon>
        <taxon>Rickettsiaceae</taxon>
        <taxon>Rickettsieae</taxon>
        <taxon>Rickettsia</taxon>
        <taxon>spotted fever group</taxon>
    </lineage>
</organism>
<dbReference type="GO" id="GO:0003676">
    <property type="term" value="F:nucleic acid binding"/>
    <property type="evidence" value="ECO:0007669"/>
    <property type="project" value="InterPro"/>
</dbReference>
<dbReference type="PANTHER" id="PTHR30547">
    <property type="entry name" value="UNCHARACTERIZED PROTEIN YHCG-RELATED"/>
    <property type="match status" value="1"/>
</dbReference>
<protein>
    <recommendedName>
        <fullName evidence="5">DUF1016 domain-containing protein</fullName>
    </recommendedName>
</protein>
<evidence type="ECO:0000313" key="3">
    <source>
        <dbReference type="EMBL" id="BBJ32471.1"/>
    </source>
</evidence>
<dbReference type="InterPro" id="IPR041527">
    <property type="entry name" value="YhcG_N"/>
</dbReference>
<evidence type="ECO:0000313" key="4">
    <source>
        <dbReference type="Proteomes" id="UP000321183"/>
    </source>
</evidence>
<name>A0A510GJG1_9RICK</name>
<dbReference type="Pfam" id="PF17761">
    <property type="entry name" value="DUF1016_N"/>
    <property type="match status" value="1"/>
</dbReference>
<dbReference type="Pfam" id="PF06250">
    <property type="entry name" value="YhcG_C"/>
    <property type="match status" value="1"/>
</dbReference>
<dbReference type="InterPro" id="IPR011856">
    <property type="entry name" value="tRNA_endonuc-like_dom_sf"/>
</dbReference>
<feature type="domain" description="YhcG N-terminal" evidence="2">
    <location>
        <begin position="26"/>
        <end position="161"/>
    </location>
</feature>
<evidence type="ECO:0000259" key="1">
    <source>
        <dbReference type="Pfam" id="PF06250"/>
    </source>
</evidence>
<dbReference type="RefSeq" id="WP_032139698.1">
    <property type="nucleotide sequence ID" value="NZ_AP019564.1"/>
</dbReference>
<dbReference type="Gene3D" id="3.40.1350.10">
    <property type="match status" value="1"/>
</dbReference>
<dbReference type="KEGG" id="ras:RAS_p670"/>
<evidence type="ECO:0008006" key="5">
    <source>
        <dbReference type="Google" id="ProtNLM"/>
    </source>
</evidence>
<geneLocation type="plasmid" evidence="3 4">
    <name>pRA1</name>
</geneLocation>
<feature type="domain" description="YhcG PDDEXK nuclease" evidence="1">
    <location>
        <begin position="182"/>
        <end position="336"/>
    </location>
</feature>
<keyword evidence="3" id="KW-0614">Plasmid</keyword>
<evidence type="ECO:0000259" key="2">
    <source>
        <dbReference type="Pfam" id="PF17761"/>
    </source>
</evidence>
<gene>
    <name evidence="3" type="ORF">RAS_p670</name>
</gene>
<accession>A0A510GJG1</accession>
<keyword evidence="4" id="KW-1185">Reference proteome</keyword>
<sequence length="359" mass="41870">MVIKQYSGSDGTSINIQGYAEFLEKLKNRVATSRLRAARAVNTELITLYHYIGTEILDRQKRYGWGSKVIDKLSKDLRAEFQNLKGFSPQNLKYMKRFAEIYTFDEIGQQLVNRLPWGHNIILMYMVGDKQKRQWYIQKSLEYNWSRNILSMQIETDLYEREGKAITNFNDRLPSPQSDLAQQTLRNPYIFDFLSLGNEAHEREIENALMSHIEKFLLQLGEGFAFLGRQYPVQIGTEDFYIDLLFYHIKLRSFIVVELKAGKFKAEYIGKMNFYLSAVDDILKHPTDNPTIGLILCRDKGERIKVEYALRDMSKPIGLAEYRFTETLPENIRTILPTIEELEEELSKDLNIKGSKDKG</sequence>
<dbReference type="EMBL" id="AP019564">
    <property type="protein sequence ID" value="BBJ32471.1"/>
    <property type="molecule type" value="Genomic_DNA"/>
</dbReference>
<reference evidence="3 4" key="1">
    <citation type="submission" date="2019-04" db="EMBL/GenBank/DDBJ databases">
        <title>Draft genome sequence of Rickettsia asiatica Maytaro1284.</title>
        <authorList>
            <person name="Thu M."/>
            <person name="Qiu Y."/>
            <person name="Nakao R."/>
        </authorList>
    </citation>
    <scope>NUCLEOTIDE SEQUENCE [LARGE SCALE GENOMIC DNA]</scope>
    <source>
        <strain evidence="3 4">Maytaro1284</strain>
        <plasmid evidence="3 4">pRA1</plasmid>
    </source>
</reference>